<sequence length="823" mass="93436">MEDLENVKHENSSIRQIQNKLLQWEIPDHPLAPLSAVQRENLYELSQVTNDAFSENLPCKKTSQCSTQIVLNFCLDIEDKSLENDDEKYISYYNELSDRSDECDAVLEVIDKTREASDQLSSEHSLASLKTSLLNNASEQLLSDQNKLNSVYNEISEKLKFFNQAEKINQRLSCGKALAVTSDSFIQVLNQIDECILYMKNHPNCKETHIFEARYRHCLYKAISFMRNFILQALNNATEQVLSSKLQMSSGSDSFALFYGKFQTCIPKTKKTIEEIEKRCSIYDDYKNLLEELQVHFISQRTQIMSNDVKNTVVSLCSEGEHGSIPHGDHCALVRSTCAFLVHVCQDEYRLFCQFFTGKSSQLYNYLLGLCSTLYDMLRPLIIHINHLETLAELCSILKVEMLDEHVQNNPEALEAFSQIVWQLLQDVQERLVFRAHLYLQTDILQYNPAPGDLAYPEKLEMMESIAQSLQDVLYRSDSRVSISSATSNTSQEVARINTEQSRSKQINSPADLHGMWYPPVRRTLVCLSRLYRCVDRPIFQGLSQEALSLCIQSVASAAQTISANKTTVDGELFQIKHLLILREQIAPFQVDFTVKEMRLDFSKVKTAAFGLLQKRKQLFALGTNNAILEFLLDGTPQVKEQLLDSRKDVDRQLKMSCETFIQTSSSLLAAPLIDFNNKAATFYQNVEENKLLTTLRAQPWASPKDISVIVQETQRLMKARLAGLQRSLQLYLSNKDTEFILYRPIRNNVVAAFVKLEQNISNGGYTSDEIIIAGCPTPEQVSVLLSSASLIAEGSSSHPHSKELIRTTSFGKKEPSVAEETV</sequence>
<dbReference type="GO" id="GO:0017119">
    <property type="term" value="C:Golgi transport complex"/>
    <property type="evidence" value="ECO:0007669"/>
    <property type="project" value="TreeGrafter"/>
</dbReference>
<evidence type="ECO:0000256" key="7">
    <source>
        <dbReference type="ARBA" id="ARBA00023136"/>
    </source>
</evidence>
<feature type="compositionally biased region" description="Basic and acidic residues" evidence="9">
    <location>
        <begin position="801"/>
        <end position="817"/>
    </location>
</feature>
<dbReference type="PANTHER" id="PTHR13302">
    <property type="entry name" value="CONSERVED OLIGOMERIC GOLGI COMPLEX COMPONENT 3"/>
    <property type="match status" value="1"/>
</dbReference>
<dbReference type="GO" id="GO:0006891">
    <property type="term" value="P:intra-Golgi vesicle-mediated transport"/>
    <property type="evidence" value="ECO:0007669"/>
    <property type="project" value="TreeGrafter"/>
</dbReference>
<dbReference type="EMBL" id="GIIL01002974">
    <property type="protein sequence ID" value="NOV46700.1"/>
    <property type="molecule type" value="Transcribed_RNA"/>
</dbReference>
<keyword evidence="6" id="KW-0333">Golgi apparatus</keyword>
<evidence type="ECO:0000256" key="1">
    <source>
        <dbReference type="ARBA" id="ARBA00004395"/>
    </source>
</evidence>
<proteinExistence type="inferred from homology"/>
<evidence type="ECO:0000259" key="10">
    <source>
        <dbReference type="Pfam" id="PF04136"/>
    </source>
</evidence>
<dbReference type="Pfam" id="PF04136">
    <property type="entry name" value="COG3_N"/>
    <property type="match status" value="1"/>
</dbReference>
<dbReference type="PANTHER" id="PTHR13302:SF8">
    <property type="entry name" value="CONSERVED OLIGOMERIC GOLGI COMPLEX SUBUNIT 3"/>
    <property type="match status" value="1"/>
</dbReference>
<feature type="region of interest" description="Disordered" evidence="9">
    <location>
        <begin position="795"/>
        <end position="823"/>
    </location>
</feature>
<evidence type="ECO:0000313" key="12">
    <source>
        <dbReference type="EMBL" id="NOV46700.1"/>
    </source>
</evidence>
<evidence type="ECO:0000256" key="2">
    <source>
        <dbReference type="ARBA" id="ARBA00009936"/>
    </source>
</evidence>
<dbReference type="GO" id="GO:0000139">
    <property type="term" value="C:Golgi membrane"/>
    <property type="evidence" value="ECO:0007669"/>
    <property type="project" value="UniProtKB-SubCell"/>
</dbReference>
<comment type="subcellular location">
    <subcellularLocation>
        <location evidence="1">Golgi apparatus membrane</location>
        <topology evidence="1">Peripheral membrane protein</topology>
    </subcellularLocation>
</comment>
<evidence type="ECO:0000256" key="6">
    <source>
        <dbReference type="ARBA" id="ARBA00023034"/>
    </source>
</evidence>
<dbReference type="Pfam" id="PF20671">
    <property type="entry name" value="COG3_C"/>
    <property type="match status" value="1"/>
</dbReference>
<keyword evidence="5" id="KW-0653">Protein transport</keyword>
<dbReference type="InterPro" id="IPR007265">
    <property type="entry name" value="COG_su3"/>
</dbReference>
<protein>
    <recommendedName>
        <fullName evidence="3">Conserved oligomeric Golgi complex subunit 3</fullName>
    </recommendedName>
    <alternativeName>
        <fullName evidence="8">Component of oligomeric Golgi complex 3</fullName>
    </alternativeName>
</protein>
<evidence type="ECO:0000256" key="9">
    <source>
        <dbReference type="SAM" id="MobiDB-lite"/>
    </source>
</evidence>
<feature type="domain" description="Conserved oligomeric Golgi complex subunit 3 C-terminal" evidence="11">
    <location>
        <begin position="255"/>
        <end position="605"/>
    </location>
</feature>
<evidence type="ECO:0000259" key="11">
    <source>
        <dbReference type="Pfam" id="PF20671"/>
    </source>
</evidence>
<comment type="similarity">
    <text evidence="2">Belongs to the COG3 family.</text>
</comment>
<keyword evidence="7" id="KW-0472">Membrane</keyword>
<name>A0A6M2DLU3_XENCH</name>
<reference evidence="12" key="1">
    <citation type="submission" date="2020-03" db="EMBL/GenBank/DDBJ databases">
        <title>Transcriptomic Profiling of the Digestive Tract of the Rat Flea, Xenopsylla cheopis, Following Blood Feeding and Infection with Yersinia pestis.</title>
        <authorList>
            <person name="Bland D.M."/>
            <person name="Martens C.A."/>
            <person name="Virtaneva K."/>
            <person name="Kanakabandi K."/>
            <person name="Long D."/>
            <person name="Rosenke R."/>
            <person name="Saturday G.A."/>
            <person name="Hoyt F.H."/>
            <person name="Bruno D.P."/>
            <person name="Ribeiro J.M.C."/>
            <person name="Hinnebusch J."/>
        </authorList>
    </citation>
    <scope>NUCLEOTIDE SEQUENCE</scope>
</reference>
<dbReference type="GO" id="GO:0006886">
    <property type="term" value="P:intracellular protein transport"/>
    <property type="evidence" value="ECO:0007669"/>
    <property type="project" value="InterPro"/>
</dbReference>
<dbReference type="GO" id="GO:0005801">
    <property type="term" value="C:cis-Golgi network"/>
    <property type="evidence" value="ECO:0007669"/>
    <property type="project" value="InterPro"/>
</dbReference>
<keyword evidence="4" id="KW-0813">Transport</keyword>
<evidence type="ECO:0000256" key="3">
    <source>
        <dbReference type="ARBA" id="ARBA00020976"/>
    </source>
</evidence>
<evidence type="ECO:0000256" key="8">
    <source>
        <dbReference type="ARBA" id="ARBA00031339"/>
    </source>
</evidence>
<feature type="domain" description="Conserved oligomeric Golgi complex subunit 3 N-terminal" evidence="10">
    <location>
        <begin position="92"/>
        <end position="236"/>
    </location>
</feature>
<dbReference type="AlphaFoldDB" id="A0A6M2DLU3"/>
<organism evidence="12">
    <name type="scientific">Xenopsylla cheopis</name>
    <name type="common">Oriental rat flea</name>
    <name type="synonym">Pulex cheopis</name>
    <dbReference type="NCBI Taxonomy" id="163159"/>
    <lineage>
        <taxon>Eukaryota</taxon>
        <taxon>Metazoa</taxon>
        <taxon>Ecdysozoa</taxon>
        <taxon>Arthropoda</taxon>
        <taxon>Hexapoda</taxon>
        <taxon>Insecta</taxon>
        <taxon>Pterygota</taxon>
        <taxon>Neoptera</taxon>
        <taxon>Endopterygota</taxon>
        <taxon>Siphonaptera</taxon>
        <taxon>Pulicidae</taxon>
        <taxon>Xenopsyllinae</taxon>
        <taxon>Xenopsylla</taxon>
    </lineage>
</organism>
<dbReference type="GO" id="GO:0007030">
    <property type="term" value="P:Golgi organization"/>
    <property type="evidence" value="ECO:0007669"/>
    <property type="project" value="TreeGrafter"/>
</dbReference>
<evidence type="ECO:0000256" key="5">
    <source>
        <dbReference type="ARBA" id="ARBA00022927"/>
    </source>
</evidence>
<accession>A0A6M2DLU3</accession>
<dbReference type="InterPro" id="IPR048685">
    <property type="entry name" value="COG3_C"/>
</dbReference>
<dbReference type="InterPro" id="IPR048320">
    <property type="entry name" value="COG3_N"/>
</dbReference>
<evidence type="ECO:0000256" key="4">
    <source>
        <dbReference type="ARBA" id="ARBA00022448"/>
    </source>
</evidence>